<dbReference type="Proteomes" id="UP000679779">
    <property type="component" value="Unassembled WGS sequence"/>
</dbReference>
<organism evidence="1 2">
    <name type="scientific">Paenibacillus albilobatus</name>
    <dbReference type="NCBI Taxonomy" id="2716884"/>
    <lineage>
        <taxon>Bacteria</taxon>
        <taxon>Bacillati</taxon>
        <taxon>Bacillota</taxon>
        <taxon>Bacilli</taxon>
        <taxon>Bacillales</taxon>
        <taxon>Paenibacillaceae</taxon>
        <taxon>Paenibacillus</taxon>
    </lineage>
</organism>
<dbReference type="EMBL" id="BORQ01000004">
    <property type="protein sequence ID" value="GIO32148.1"/>
    <property type="molecule type" value="Genomic_DNA"/>
</dbReference>
<comment type="caution">
    <text evidence="1">The sequence shown here is derived from an EMBL/GenBank/DDBJ whole genome shotgun (WGS) entry which is preliminary data.</text>
</comment>
<reference evidence="1" key="1">
    <citation type="submission" date="2021-03" db="EMBL/GenBank/DDBJ databases">
        <title>Antimicrobial resistance genes in bacteria isolated from Japanese honey, and their potential for conferring macrolide and lincosamide resistance in the American foulbrood pathogen Paenibacillus larvae.</title>
        <authorList>
            <person name="Okamoto M."/>
            <person name="Kumagai M."/>
            <person name="Kanamori H."/>
            <person name="Takamatsu D."/>
        </authorList>
    </citation>
    <scope>NUCLEOTIDE SEQUENCE</scope>
    <source>
        <strain evidence="1">J2TS6</strain>
    </source>
</reference>
<keyword evidence="2" id="KW-1185">Reference proteome</keyword>
<proteinExistence type="predicted"/>
<gene>
    <name evidence="1" type="ORF">J2TS6_32890</name>
</gene>
<accession>A0A919XKZ8</accession>
<dbReference type="RefSeq" id="WP_160038699.1">
    <property type="nucleotide sequence ID" value="NZ_BORQ01000004.1"/>
</dbReference>
<evidence type="ECO:0000313" key="1">
    <source>
        <dbReference type="EMBL" id="GIO32148.1"/>
    </source>
</evidence>
<protein>
    <submittedName>
        <fullName evidence="1">Uncharacterized protein</fullName>
    </submittedName>
</protein>
<name>A0A919XKZ8_9BACL</name>
<dbReference type="AlphaFoldDB" id="A0A919XKZ8"/>
<sequence length="70" mass="8093">MKIAVKYPFIGRVDVLFNCGDTYQYDFDRPLKSYLKKIDATTVKLVAAFSNAFESIERVTETNVRKRVVI</sequence>
<evidence type="ECO:0000313" key="2">
    <source>
        <dbReference type="Proteomes" id="UP000679779"/>
    </source>
</evidence>